<reference evidence="1" key="1">
    <citation type="journal article" date="2021" name="Genome Biol. Evol.">
        <title>The assembled and annotated genome of the fairy-ring fungus Marasmius oreades.</title>
        <authorList>
            <person name="Hiltunen M."/>
            <person name="Ament-Velasquez S.L."/>
            <person name="Johannesson H."/>
        </authorList>
    </citation>
    <scope>NUCLEOTIDE SEQUENCE</scope>
    <source>
        <strain evidence="1">03SP1</strain>
    </source>
</reference>
<dbReference type="AlphaFoldDB" id="A0A9P7S2R5"/>
<organism evidence="1 2">
    <name type="scientific">Marasmius oreades</name>
    <name type="common">fairy-ring Marasmius</name>
    <dbReference type="NCBI Taxonomy" id="181124"/>
    <lineage>
        <taxon>Eukaryota</taxon>
        <taxon>Fungi</taxon>
        <taxon>Dikarya</taxon>
        <taxon>Basidiomycota</taxon>
        <taxon>Agaricomycotina</taxon>
        <taxon>Agaricomycetes</taxon>
        <taxon>Agaricomycetidae</taxon>
        <taxon>Agaricales</taxon>
        <taxon>Marasmiineae</taxon>
        <taxon>Marasmiaceae</taxon>
        <taxon>Marasmius</taxon>
    </lineage>
</organism>
<protein>
    <submittedName>
        <fullName evidence="1">Uncharacterized protein</fullName>
    </submittedName>
</protein>
<evidence type="ECO:0000313" key="1">
    <source>
        <dbReference type="EMBL" id="KAG7094030.1"/>
    </source>
</evidence>
<dbReference type="EMBL" id="CM032184">
    <property type="protein sequence ID" value="KAG7094030.1"/>
    <property type="molecule type" value="Genomic_DNA"/>
</dbReference>
<dbReference type="RefSeq" id="XP_043010500.1">
    <property type="nucleotide sequence ID" value="XM_043152414.1"/>
</dbReference>
<sequence>MRIDFPQRFLGTSSIARTRDGGVSAAVGIEAWLSRAKHLPLRLSVREDFDPQSRAAESSVVSDTLRHRVIITIGDFAGKLADVNIDVSLLSFRAFCLDSRGDTRSFPMLRSLSIGSSHSPWMEVWTTDTAHNLPLFSADTRLHSLALSTSYLPVNLLQVPMSLGHLTELTLTYRLETDSFRPSPLHVFQILLKCPNLRTCTLTLGEGPAALAFEPQRGRLELPSLRHLTIFDECPTTTLSLMSALYVPSLVRLRYGHYFGSVIDLPHNAADQPLLPIQSLQLRLDETSPSPLVGLTLQLTADSDDDEPDINEAILNYLAREGESIHDLDFKEASGGITELLSLSRGTGTDSDEFDVGATTPTSNASEVLCPNLQSIVWTTSGESTRNAFLEMLYQRCDANKTFTRCAQLRRAQLTIWELSPESMDEVEEKLKEIVALPTSDLRIEYELYCWTGHPCEGHVISKKGVVMSEPS</sequence>
<evidence type="ECO:0000313" key="2">
    <source>
        <dbReference type="Proteomes" id="UP001049176"/>
    </source>
</evidence>
<name>A0A9P7S2R5_9AGAR</name>
<accession>A0A9P7S2R5</accession>
<proteinExistence type="predicted"/>
<keyword evidence="2" id="KW-1185">Reference proteome</keyword>
<comment type="caution">
    <text evidence="1">The sequence shown here is derived from an EMBL/GenBank/DDBJ whole genome shotgun (WGS) entry which is preliminary data.</text>
</comment>
<dbReference type="GeneID" id="66076728"/>
<dbReference type="OrthoDB" id="2883641at2759"/>
<gene>
    <name evidence="1" type="ORF">E1B28_007652</name>
</gene>
<dbReference type="Proteomes" id="UP001049176">
    <property type="component" value="Chromosome 4"/>
</dbReference>
<dbReference type="KEGG" id="more:E1B28_007652"/>